<dbReference type="EMBL" id="JACRSO010000003">
    <property type="protein sequence ID" value="MBC8529275.1"/>
    <property type="molecule type" value="Genomic_DNA"/>
</dbReference>
<dbReference type="GO" id="GO:0005829">
    <property type="term" value="C:cytosol"/>
    <property type="evidence" value="ECO:0007669"/>
    <property type="project" value="TreeGrafter"/>
</dbReference>
<dbReference type="GO" id="GO:0033969">
    <property type="term" value="F:gamma-glutamyl-gamma-aminobutyrate hydrolase activity"/>
    <property type="evidence" value="ECO:0007669"/>
    <property type="project" value="TreeGrafter"/>
</dbReference>
<dbReference type="GO" id="GO:0006598">
    <property type="term" value="P:polyamine catabolic process"/>
    <property type="evidence" value="ECO:0007669"/>
    <property type="project" value="TreeGrafter"/>
</dbReference>
<dbReference type="InterPro" id="IPR011697">
    <property type="entry name" value="Peptidase_C26"/>
</dbReference>
<dbReference type="PANTHER" id="PTHR43235">
    <property type="entry name" value="GLUTAMINE AMIDOTRANSFERASE PB2B2.05-RELATED"/>
    <property type="match status" value="1"/>
</dbReference>
<dbReference type="InterPro" id="IPR044668">
    <property type="entry name" value="PuuD-like"/>
</dbReference>
<accession>A0A926D2R8</accession>
<name>A0A926D2R8_9FIRM</name>
<dbReference type="RefSeq" id="WP_249285150.1">
    <property type="nucleotide sequence ID" value="NZ_JACRSO010000003.1"/>
</dbReference>
<sequence>MRPLIGITTSDSDSGTHIQLRMDYHQSVEDAGAQPVLLWRCGEAAAEGLAQRLDGLILAGGGDMDPARYGQTRHEKTELVSSGRDDTELWLTRAFLEAGKPVLGICRGIQTLNVALGGDLIQDLPQMRGVKHANVRHEITWPEESFLSAIFPYGKIEVNSFHHQAVGRLGVGLQCAACAADGTIEAVSDGRRNLYGVQWHPEKEGGAGQPMAPLFRYFVAQCIR</sequence>
<protein>
    <submittedName>
        <fullName evidence="1">Gamma-glutamyl-gamma-aminobutyrate hydrolase family protein</fullName>
    </submittedName>
</protein>
<dbReference type="Gene3D" id="3.40.50.880">
    <property type="match status" value="1"/>
</dbReference>
<dbReference type="Proteomes" id="UP000654279">
    <property type="component" value="Unassembled WGS sequence"/>
</dbReference>
<comment type="caution">
    <text evidence="1">The sequence shown here is derived from an EMBL/GenBank/DDBJ whole genome shotgun (WGS) entry which is preliminary data.</text>
</comment>
<dbReference type="CDD" id="cd01745">
    <property type="entry name" value="GATase1_2"/>
    <property type="match status" value="1"/>
</dbReference>
<dbReference type="InterPro" id="IPR029062">
    <property type="entry name" value="Class_I_gatase-like"/>
</dbReference>
<dbReference type="SUPFAM" id="SSF52317">
    <property type="entry name" value="Class I glutamine amidotransferase-like"/>
    <property type="match status" value="1"/>
</dbReference>
<dbReference type="Pfam" id="PF07722">
    <property type="entry name" value="Peptidase_C26"/>
    <property type="match status" value="1"/>
</dbReference>
<keyword evidence="1" id="KW-0378">Hydrolase</keyword>
<dbReference type="PROSITE" id="PS51273">
    <property type="entry name" value="GATASE_TYPE_1"/>
    <property type="match status" value="1"/>
</dbReference>
<proteinExistence type="predicted"/>
<keyword evidence="2" id="KW-1185">Reference proteome</keyword>
<gene>
    <name evidence="1" type="ORF">H8699_07535</name>
</gene>
<organism evidence="1 2">
    <name type="scientific">Luoshenia tenuis</name>
    <dbReference type="NCBI Taxonomy" id="2763654"/>
    <lineage>
        <taxon>Bacteria</taxon>
        <taxon>Bacillati</taxon>
        <taxon>Bacillota</taxon>
        <taxon>Clostridia</taxon>
        <taxon>Christensenellales</taxon>
        <taxon>Christensenellaceae</taxon>
        <taxon>Luoshenia</taxon>
    </lineage>
</organism>
<dbReference type="AlphaFoldDB" id="A0A926D2R8"/>
<reference evidence="1" key="1">
    <citation type="submission" date="2020-08" db="EMBL/GenBank/DDBJ databases">
        <title>Genome public.</title>
        <authorList>
            <person name="Liu C."/>
            <person name="Sun Q."/>
        </authorList>
    </citation>
    <scope>NUCLEOTIDE SEQUENCE</scope>
    <source>
        <strain evidence="1">NSJ-44</strain>
    </source>
</reference>
<dbReference type="PANTHER" id="PTHR43235:SF1">
    <property type="entry name" value="GLUTAMINE AMIDOTRANSFERASE PB2B2.05-RELATED"/>
    <property type="match status" value="1"/>
</dbReference>
<evidence type="ECO:0000313" key="2">
    <source>
        <dbReference type="Proteomes" id="UP000654279"/>
    </source>
</evidence>
<evidence type="ECO:0000313" key="1">
    <source>
        <dbReference type="EMBL" id="MBC8529275.1"/>
    </source>
</evidence>